<dbReference type="CDD" id="cd00158">
    <property type="entry name" value="RHOD"/>
    <property type="match status" value="1"/>
</dbReference>
<dbReference type="Pfam" id="PF00581">
    <property type="entry name" value="Rhodanese"/>
    <property type="match status" value="1"/>
</dbReference>
<dbReference type="InterPro" id="IPR036873">
    <property type="entry name" value="Rhodanese-like_dom_sf"/>
</dbReference>
<dbReference type="InterPro" id="IPR001763">
    <property type="entry name" value="Rhodanese-like_dom"/>
</dbReference>
<feature type="domain" description="Rhodanese" evidence="2">
    <location>
        <begin position="56"/>
        <end position="145"/>
    </location>
</feature>
<proteinExistence type="predicted"/>
<dbReference type="PANTHER" id="PTHR43031">
    <property type="entry name" value="FAD-DEPENDENT OXIDOREDUCTASE"/>
    <property type="match status" value="1"/>
</dbReference>
<name>A0ABS3CHJ6_9BACT</name>
<evidence type="ECO:0000313" key="3">
    <source>
        <dbReference type="EMBL" id="MBN7815626.1"/>
    </source>
</evidence>
<dbReference type="Proteomes" id="UP000664480">
    <property type="component" value="Unassembled WGS sequence"/>
</dbReference>
<dbReference type="NCBIfam" id="NF045521">
    <property type="entry name" value="rhoda_near_glyco"/>
    <property type="match status" value="1"/>
</dbReference>
<keyword evidence="1" id="KW-0812">Transmembrane</keyword>
<dbReference type="PANTHER" id="PTHR43031:SF1">
    <property type="entry name" value="PYRIDINE NUCLEOTIDE-DISULPHIDE OXIDOREDUCTASE"/>
    <property type="match status" value="1"/>
</dbReference>
<sequence>MKSNNHFGSILSYLFIFVSFFLLSNFSLGQSLAYRTLLNGLYDNKFPVVHPTQIKSLSNYQVLDTREKEEYEVSHLKGAKWVGYDTFNLENLEGLDKEKPVLVYCTVGARSQEIGKKLKENGFKNVYNLYGGIIQWSNDELPLYKDSIPTNEVHTYTKSWGIWLNHGKKVY</sequence>
<dbReference type="EMBL" id="JAFKCU010000002">
    <property type="protein sequence ID" value="MBN7815626.1"/>
    <property type="molecule type" value="Genomic_DNA"/>
</dbReference>
<evidence type="ECO:0000259" key="2">
    <source>
        <dbReference type="PROSITE" id="PS50206"/>
    </source>
</evidence>
<gene>
    <name evidence="3" type="ORF">J0A69_09310</name>
</gene>
<dbReference type="RefSeq" id="WP_206586286.1">
    <property type="nucleotide sequence ID" value="NZ_JAFKCU010000002.1"/>
</dbReference>
<reference evidence="3 4" key="1">
    <citation type="submission" date="2021-03" db="EMBL/GenBank/DDBJ databases">
        <title>novel species isolated from a fishpond in China.</title>
        <authorList>
            <person name="Lu H."/>
            <person name="Cai Z."/>
        </authorList>
    </citation>
    <scope>NUCLEOTIDE SEQUENCE [LARGE SCALE GENOMIC DNA]</scope>
    <source>
        <strain evidence="3 4">YJ13C</strain>
    </source>
</reference>
<dbReference type="Gene3D" id="3.40.250.10">
    <property type="entry name" value="Rhodanese-like domain"/>
    <property type="match status" value="1"/>
</dbReference>
<dbReference type="InterPro" id="IPR050229">
    <property type="entry name" value="GlpE_sulfurtransferase"/>
</dbReference>
<keyword evidence="4" id="KW-1185">Reference proteome</keyword>
<dbReference type="PROSITE" id="PS50206">
    <property type="entry name" value="RHODANESE_3"/>
    <property type="match status" value="1"/>
</dbReference>
<keyword evidence="1" id="KW-1133">Transmembrane helix</keyword>
<dbReference type="SMART" id="SM00450">
    <property type="entry name" value="RHOD"/>
    <property type="match status" value="1"/>
</dbReference>
<organism evidence="3 4">
    <name type="scientific">Algoriphagus pacificus</name>
    <dbReference type="NCBI Taxonomy" id="2811234"/>
    <lineage>
        <taxon>Bacteria</taxon>
        <taxon>Pseudomonadati</taxon>
        <taxon>Bacteroidota</taxon>
        <taxon>Cytophagia</taxon>
        <taxon>Cytophagales</taxon>
        <taxon>Cyclobacteriaceae</taxon>
        <taxon>Algoriphagus</taxon>
    </lineage>
</organism>
<comment type="caution">
    <text evidence="3">The sequence shown here is derived from an EMBL/GenBank/DDBJ whole genome shotgun (WGS) entry which is preliminary data.</text>
</comment>
<keyword evidence="1" id="KW-0472">Membrane</keyword>
<accession>A0ABS3CHJ6</accession>
<protein>
    <submittedName>
        <fullName evidence="3">Rhodanese-like domain-containing protein</fullName>
    </submittedName>
</protein>
<feature type="transmembrane region" description="Helical" evidence="1">
    <location>
        <begin position="6"/>
        <end position="28"/>
    </location>
</feature>
<evidence type="ECO:0000313" key="4">
    <source>
        <dbReference type="Proteomes" id="UP000664480"/>
    </source>
</evidence>
<dbReference type="SUPFAM" id="SSF52821">
    <property type="entry name" value="Rhodanese/Cell cycle control phosphatase"/>
    <property type="match status" value="1"/>
</dbReference>
<evidence type="ECO:0000256" key="1">
    <source>
        <dbReference type="SAM" id="Phobius"/>
    </source>
</evidence>